<proteinExistence type="predicted"/>
<name>A0A5N6SBJ3_ASPPS</name>
<gene>
    <name evidence="3" type="ORF">BDV38DRAFT_30436</name>
</gene>
<keyword evidence="2" id="KW-0472">Membrane</keyword>
<accession>A0A5N6SBJ3</accession>
<dbReference type="InterPro" id="IPR023298">
    <property type="entry name" value="ATPase_P-typ_TM_dom_sf"/>
</dbReference>
<evidence type="ECO:0000313" key="4">
    <source>
        <dbReference type="Proteomes" id="UP000325672"/>
    </source>
</evidence>
<dbReference type="Gene3D" id="1.20.1110.10">
    <property type="entry name" value="Calcium-transporting ATPase, transmembrane domain"/>
    <property type="match status" value="1"/>
</dbReference>
<feature type="transmembrane region" description="Helical" evidence="2">
    <location>
        <begin position="9"/>
        <end position="28"/>
    </location>
</feature>
<protein>
    <recommendedName>
        <fullName evidence="5">Cation-transporting P-type ATPase C-terminal domain-containing protein</fullName>
    </recommendedName>
</protein>
<keyword evidence="2" id="KW-1133">Transmembrane helix</keyword>
<dbReference type="GeneID" id="43647352"/>
<evidence type="ECO:0000256" key="1">
    <source>
        <dbReference type="SAM" id="MobiDB-lite"/>
    </source>
</evidence>
<dbReference type="Proteomes" id="UP000325672">
    <property type="component" value="Unassembled WGS sequence"/>
</dbReference>
<reference evidence="3 4" key="1">
    <citation type="submission" date="2019-04" db="EMBL/GenBank/DDBJ databases">
        <title>Friends and foes A comparative genomics study of 23 Aspergillus species from section Flavi.</title>
        <authorList>
            <consortium name="DOE Joint Genome Institute"/>
            <person name="Kjaerbolling I."/>
            <person name="Vesth T."/>
            <person name="Frisvad J.C."/>
            <person name="Nybo J.L."/>
            <person name="Theobald S."/>
            <person name="Kildgaard S."/>
            <person name="Isbrandt T."/>
            <person name="Kuo A."/>
            <person name="Sato A."/>
            <person name="Lyhne E.K."/>
            <person name="Kogle M.E."/>
            <person name="Wiebenga A."/>
            <person name="Kun R.S."/>
            <person name="Lubbers R.J."/>
            <person name="Makela M.R."/>
            <person name="Barry K."/>
            <person name="Chovatia M."/>
            <person name="Clum A."/>
            <person name="Daum C."/>
            <person name="Haridas S."/>
            <person name="He G."/>
            <person name="LaButti K."/>
            <person name="Lipzen A."/>
            <person name="Mondo S."/>
            <person name="Riley R."/>
            <person name="Salamov A."/>
            <person name="Simmons B.A."/>
            <person name="Magnuson J.K."/>
            <person name="Henrissat B."/>
            <person name="Mortensen U.H."/>
            <person name="Larsen T.O."/>
            <person name="Devries R.P."/>
            <person name="Grigoriev I.V."/>
            <person name="Machida M."/>
            <person name="Baker S.E."/>
            <person name="Andersen M.R."/>
        </authorList>
    </citation>
    <scope>NUCLEOTIDE SEQUENCE [LARGE SCALE GENOMIC DNA]</scope>
    <source>
        <strain evidence="3 4">CBS 117625</strain>
    </source>
</reference>
<evidence type="ECO:0008006" key="5">
    <source>
        <dbReference type="Google" id="ProtNLM"/>
    </source>
</evidence>
<feature type="region of interest" description="Disordered" evidence="1">
    <location>
        <begin position="157"/>
        <end position="179"/>
    </location>
</feature>
<keyword evidence="4" id="KW-1185">Reference proteome</keyword>
<dbReference type="EMBL" id="ML743671">
    <property type="protein sequence ID" value="KAE8131209.1"/>
    <property type="molecule type" value="Genomic_DNA"/>
</dbReference>
<keyword evidence="2" id="KW-0812">Transmembrane</keyword>
<dbReference type="AlphaFoldDB" id="A0A5N6SBJ3"/>
<dbReference type="OrthoDB" id="3352408at2759"/>
<feature type="transmembrane region" description="Helical" evidence="2">
    <location>
        <begin position="40"/>
        <end position="63"/>
    </location>
</feature>
<evidence type="ECO:0000256" key="2">
    <source>
        <dbReference type="SAM" id="Phobius"/>
    </source>
</evidence>
<organism evidence="3 4">
    <name type="scientific">Aspergillus pseudotamarii</name>
    <dbReference type="NCBI Taxonomy" id="132259"/>
    <lineage>
        <taxon>Eukaryota</taxon>
        <taxon>Fungi</taxon>
        <taxon>Dikarya</taxon>
        <taxon>Ascomycota</taxon>
        <taxon>Pezizomycotina</taxon>
        <taxon>Eurotiomycetes</taxon>
        <taxon>Eurotiomycetidae</taxon>
        <taxon>Eurotiales</taxon>
        <taxon>Aspergillaceae</taxon>
        <taxon>Aspergillus</taxon>
        <taxon>Aspergillus subgen. Circumdati</taxon>
    </lineage>
</organism>
<evidence type="ECO:0000313" key="3">
    <source>
        <dbReference type="EMBL" id="KAE8131209.1"/>
    </source>
</evidence>
<dbReference type="RefSeq" id="XP_031907272.1">
    <property type="nucleotide sequence ID" value="XM_032063142.1"/>
</dbReference>
<sequence length="179" mass="19797">MEGILSNRWFIFIQLIIVGGQVLIIFLGGKAFSVQPLNQASQWAVSVLLGALAVPLAVIIRLIPDQFITKLILYMWPGTKSPELGVPGESRQDGWNAVLEEIRDHPVFMKKVRGGRLRHIIQKHRQDLLQSCGSSHPYSSTLPTVANDQIVAEHLASPPASERTPLIHGLRTSQNQAQV</sequence>
<dbReference type="SUPFAM" id="SSF81665">
    <property type="entry name" value="Calcium ATPase, transmembrane domain M"/>
    <property type="match status" value="1"/>
</dbReference>